<dbReference type="AlphaFoldDB" id="A0A913Z7H5"/>
<feature type="compositionally biased region" description="Basic residues" evidence="1">
    <location>
        <begin position="218"/>
        <end position="232"/>
    </location>
</feature>
<sequence>MTTPSTSTTVNPPIAAVSLKLPPFWPNDSLIWFMQVEAQFLTRGVTSEETRYAYVISSPQPSIAQEVRDILINPPSTQPFTVLKEELIKRTSESEKKRLQKLLTTEELGDRKPSQLLRRMQQLLGECKLETSIFKQLFLQRLPGNVQLVLASTADDVNIEQLAKLADKIVEVTPLPSHVATVTTGESSPSQATQFQQLAEQITLLQAQVSALSSQPQRRSRSQSRDRHRRTRSPSPDTLCWYHRKFGANAHKCTKPCSFTTPASSSSGNGPASN</sequence>
<proteinExistence type="predicted"/>
<dbReference type="Pfam" id="PF23055">
    <property type="entry name" value="DUF7041"/>
    <property type="match status" value="1"/>
</dbReference>
<dbReference type="EnsemblMetazoa" id="XM_038191711.1">
    <property type="protein sequence ID" value="XP_038047639.1"/>
    <property type="gene ID" value="LOC119721746"/>
</dbReference>
<dbReference type="PANTHER" id="PTHR33327">
    <property type="entry name" value="ENDONUCLEASE"/>
    <property type="match status" value="1"/>
</dbReference>
<dbReference type="RefSeq" id="XP_038047639.1">
    <property type="nucleotide sequence ID" value="XM_038191711.1"/>
</dbReference>
<evidence type="ECO:0000313" key="3">
    <source>
        <dbReference type="EnsemblMetazoa" id="XP_038047639.1"/>
    </source>
</evidence>
<reference evidence="3" key="1">
    <citation type="submission" date="2022-11" db="UniProtKB">
        <authorList>
            <consortium name="EnsemblMetazoa"/>
        </authorList>
    </citation>
    <scope>IDENTIFICATION</scope>
</reference>
<organism evidence="3 4">
    <name type="scientific">Patiria miniata</name>
    <name type="common">Bat star</name>
    <name type="synonym">Asterina miniata</name>
    <dbReference type="NCBI Taxonomy" id="46514"/>
    <lineage>
        <taxon>Eukaryota</taxon>
        <taxon>Metazoa</taxon>
        <taxon>Echinodermata</taxon>
        <taxon>Eleutherozoa</taxon>
        <taxon>Asterozoa</taxon>
        <taxon>Asteroidea</taxon>
        <taxon>Valvatacea</taxon>
        <taxon>Valvatida</taxon>
        <taxon>Asterinidae</taxon>
        <taxon>Patiria</taxon>
    </lineage>
</organism>
<dbReference type="OrthoDB" id="6260718at2759"/>
<evidence type="ECO:0000259" key="2">
    <source>
        <dbReference type="Pfam" id="PF23055"/>
    </source>
</evidence>
<dbReference type="PANTHER" id="PTHR33327:SF3">
    <property type="entry name" value="RNA-DIRECTED DNA POLYMERASE"/>
    <property type="match status" value="1"/>
</dbReference>
<protein>
    <recommendedName>
        <fullName evidence="2">DUF7041 domain-containing protein</fullName>
    </recommendedName>
</protein>
<name>A0A913Z7H5_PATMI</name>
<evidence type="ECO:0000313" key="4">
    <source>
        <dbReference type="Proteomes" id="UP000887568"/>
    </source>
</evidence>
<evidence type="ECO:0000256" key="1">
    <source>
        <dbReference type="SAM" id="MobiDB-lite"/>
    </source>
</evidence>
<dbReference type="Proteomes" id="UP000887568">
    <property type="component" value="Unplaced"/>
</dbReference>
<dbReference type="GeneID" id="119721746"/>
<keyword evidence="4" id="KW-1185">Reference proteome</keyword>
<feature type="domain" description="DUF7041" evidence="2">
    <location>
        <begin position="21"/>
        <end position="104"/>
    </location>
</feature>
<dbReference type="OMA" id="HYYIMIT"/>
<feature type="region of interest" description="Disordered" evidence="1">
    <location>
        <begin position="210"/>
        <end position="240"/>
    </location>
</feature>
<accession>A0A913Z7H5</accession>
<dbReference type="InterPro" id="IPR055469">
    <property type="entry name" value="DUF7041"/>
</dbReference>